<evidence type="ECO:0000256" key="1">
    <source>
        <dbReference type="ARBA" id="ARBA00005142"/>
    </source>
</evidence>
<name>A0AAV0XRR9_9HEMI</name>
<evidence type="ECO:0000256" key="2">
    <source>
        <dbReference type="ARBA" id="ARBA00006581"/>
    </source>
</evidence>
<dbReference type="InterPro" id="IPR033704">
    <property type="entry name" value="dUTPase_trimeric"/>
</dbReference>
<dbReference type="SUPFAM" id="SSF51283">
    <property type="entry name" value="dUTPase-like"/>
    <property type="match status" value="1"/>
</dbReference>
<dbReference type="CDD" id="cd07557">
    <property type="entry name" value="trimeric_dUTPase"/>
    <property type="match status" value="1"/>
</dbReference>
<keyword evidence="9" id="KW-1185">Reference proteome</keyword>
<dbReference type="PANTHER" id="PTHR11241">
    <property type="entry name" value="DEOXYURIDINE 5'-TRIPHOSPHATE NUCLEOTIDOHYDROLASE"/>
    <property type="match status" value="1"/>
</dbReference>
<dbReference type="GO" id="GO:0006226">
    <property type="term" value="P:dUMP biosynthetic process"/>
    <property type="evidence" value="ECO:0007669"/>
    <property type="project" value="InterPro"/>
</dbReference>
<dbReference type="Pfam" id="PF00692">
    <property type="entry name" value="dUTPase"/>
    <property type="match status" value="1"/>
</dbReference>
<evidence type="ECO:0000256" key="6">
    <source>
        <dbReference type="SAM" id="MobiDB-lite"/>
    </source>
</evidence>
<gene>
    <name evidence="8" type="ORF">MEUPH1_LOCUS25098</name>
</gene>
<sequence length="467" mass="52356">MHFKVLVAYVLRQHIAVAFGKRVTDVSPHDFYRYVDERLRARRFGLCNAVGDIFDILFQQMPKSNSLVDMVSAWIRKTDPLVNILFNDDAKQKFKPFKFGRADFDNYNLKLSDWPFYNVIATAEHGVPCPTIDPESKTLEDIFRVFRLFDSPEHPAEKIKINSMRDVQRRRQQQQQQQRRRRVERRAVTTDAAVVENVVVGAERSNNSVCDAGAGSSRQSSPPSSPVQMLWEQSPPSTTFIPVPAVSEPQLPPPPSSKPVVEYVVGQAVNVKSPGYTTTSKATMVPDALQQTQLVTDMRSPTVESDSGDYHQIRIVKLTKNAVFPTKSTPLSAGYDLYSARRYLVPAHGKQLIDTDLQIALPEGTYGRIAPTSKLSWKNHTSVSAGVIDADYRGNVRVVLFNHGPNSFMVEPGEKVAQLICEKLAWPIGVIECSDLDSTVRGNRGVKRSADDTYSTYFYDLITSISL</sequence>
<evidence type="ECO:0000259" key="7">
    <source>
        <dbReference type="Pfam" id="PF00692"/>
    </source>
</evidence>
<dbReference type="AlphaFoldDB" id="A0AAV0XRR9"/>
<dbReference type="GO" id="GO:0004170">
    <property type="term" value="F:dUTP diphosphatase activity"/>
    <property type="evidence" value="ECO:0007669"/>
    <property type="project" value="UniProtKB-EC"/>
</dbReference>
<dbReference type="NCBIfam" id="TIGR00576">
    <property type="entry name" value="dut"/>
    <property type="match status" value="1"/>
</dbReference>
<dbReference type="InterPro" id="IPR008181">
    <property type="entry name" value="dUTPase"/>
</dbReference>
<reference evidence="8 9" key="1">
    <citation type="submission" date="2023-01" db="EMBL/GenBank/DDBJ databases">
        <authorList>
            <person name="Whitehead M."/>
        </authorList>
    </citation>
    <scope>NUCLEOTIDE SEQUENCE [LARGE SCALE GENOMIC DNA]</scope>
</reference>
<evidence type="ECO:0000256" key="5">
    <source>
        <dbReference type="ARBA" id="ARBA00023080"/>
    </source>
</evidence>
<accession>A0AAV0XRR9</accession>
<evidence type="ECO:0000256" key="4">
    <source>
        <dbReference type="ARBA" id="ARBA00022801"/>
    </source>
</evidence>
<dbReference type="Proteomes" id="UP001160148">
    <property type="component" value="Unassembled WGS sequence"/>
</dbReference>
<dbReference type="PANTHER" id="PTHR11241:SF0">
    <property type="entry name" value="DEOXYURIDINE 5'-TRIPHOSPHATE NUCLEOTIDOHYDROLASE"/>
    <property type="match status" value="1"/>
</dbReference>
<organism evidence="8 9">
    <name type="scientific">Macrosiphum euphorbiae</name>
    <name type="common">potato aphid</name>
    <dbReference type="NCBI Taxonomy" id="13131"/>
    <lineage>
        <taxon>Eukaryota</taxon>
        <taxon>Metazoa</taxon>
        <taxon>Ecdysozoa</taxon>
        <taxon>Arthropoda</taxon>
        <taxon>Hexapoda</taxon>
        <taxon>Insecta</taxon>
        <taxon>Pterygota</taxon>
        <taxon>Neoptera</taxon>
        <taxon>Paraneoptera</taxon>
        <taxon>Hemiptera</taxon>
        <taxon>Sternorrhyncha</taxon>
        <taxon>Aphidomorpha</taxon>
        <taxon>Aphidoidea</taxon>
        <taxon>Aphididae</taxon>
        <taxon>Macrosiphini</taxon>
        <taxon>Macrosiphum</taxon>
    </lineage>
</organism>
<evidence type="ECO:0000256" key="3">
    <source>
        <dbReference type="ARBA" id="ARBA00012379"/>
    </source>
</evidence>
<keyword evidence="5" id="KW-0546">Nucleotide metabolism</keyword>
<proteinExistence type="inferred from homology"/>
<dbReference type="EMBL" id="CARXXK010000705">
    <property type="protein sequence ID" value="CAI6371048.1"/>
    <property type="molecule type" value="Genomic_DNA"/>
</dbReference>
<feature type="compositionally biased region" description="Basic residues" evidence="6">
    <location>
        <begin position="168"/>
        <end position="184"/>
    </location>
</feature>
<dbReference type="GO" id="GO:0000287">
    <property type="term" value="F:magnesium ion binding"/>
    <property type="evidence" value="ECO:0007669"/>
    <property type="project" value="InterPro"/>
</dbReference>
<keyword evidence="4" id="KW-0378">Hydrolase</keyword>
<protein>
    <recommendedName>
        <fullName evidence="3">dUTP diphosphatase</fullName>
        <ecNumber evidence="3">3.6.1.23</ecNumber>
    </recommendedName>
</protein>
<comment type="pathway">
    <text evidence="1">Pyrimidine metabolism; dUMP biosynthesis; dUMP from dCTP (dUTP route): step 2/2.</text>
</comment>
<comment type="similarity">
    <text evidence="2">Belongs to the dUTPase family.</text>
</comment>
<evidence type="ECO:0000313" key="9">
    <source>
        <dbReference type="Proteomes" id="UP001160148"/>
    </source>
</evidence>
<dbReference type="InterPro" id="IPR036157">
    <property type="entry name" value="dUTPase-like_sf"/>
</dbReference>
<feature type="domain" description="dUTPase-like" evidence="7">
    <location>
        <begin position="321"/>
        <end position="449"/>
    </location>
</feature>
<dbReference type="InterPro" id="IPR029054">
    <property type="entry name" value="dUTPase-like"/>
</dbReference>
<comment type="caution">
    <text evidence="8">The sequence shown here is derived from an EMBL/GenBank/DDBJ whole genome shotgun (WGS) entry which is preliminary data.</text>
</comment>
<dbReference type="GO" id="GO:0046081">
    <property type="term" value="P:dUTP catabolic process"/>
    <property type="evidence" value="ECO:0007669"/>
    <property type="project" value="InterPro"/>
</dbReference>
<feature type="region of interest" description="Disordered" evidence="6">
    <location>
        <begin position="207"/>
        <end position="230"/>
    </location>
</feature>
<feature type="region of interest" description="Disordered" evidence="6">
    <location>
        <begin position="157"/>
        <end position="186"/>
    </location>
</feature>
<dbReference type="Gene3D" id="2.70.40.10">
    <property type="match status" value="1"/>
</dbReference>
<evidence type="ECO:0000313" key="8">
    <source>
        <dbReference type="EMBL" id="CAI6371048.1"/>
    </source>
</evidence>
<dbReference type="EC" id="3.6.1.23" evidence="3"/>